<gene>
    <name evidence="2" type="ORF">MA16_Dca026591</name>
</gene>
<protein>
    <submittedName>
        <fullName evidence="2">Uncharacterized protein</fullName>
    </submittedName>
</protein>
<feature type="transmembrane region" description="Helical" evidence="1">
    <location>
        <begin position="12"/>
        <end position="31"/>
    </location>
</feature>
<reference evidence="2 3" key="2">
    <citation type="journal article" date="2017" name="Nature">
        <title>The Apostasia genome and the evolution of orchids.</title>
        <authorList>
            <person name="Zhang G.Q."/>
            <person name="Liu K.W."/>
            <person name="Li Z."/>
            <person name="Lohaus R."/>
            <person name="Hsiao Y.Y."/>
            <person name="Niu S.C."/>
            <person name="Wang J.Y."/>
            <person name="Lin Y.C."/>
            <person name="Xu Q."/>
            <person name="Chen L.J."/>
            <person name="Yoshida K."/>
            <person name="Fujiwara S."/>
            <person name="Wang Z.W."/>
            <person name="Zhang Y.Q."/>
            <person name="Mitsuda N."/>
            <person name="Wang M."/>
            <person name="Liu G.H."/>
            <person name="Pecoraro L."/>
            <person name="Huang H.X."/>
            <person name="Xiao X.J."/>
            <person name="Lin M."/>
            <person name="Wu X.Y."/>
            <person name="Wu W.L."/>
            <person name="Chen Y.Y."/>
            <person name="Chang S.B."/>
            <person name="Sakamoto S."/>
            <person name="Ohme-Takagi M."/>
            <person name="Yagi M."/>
            <person name="Zeng S.J."/>
            <person name="Shen C.Y."/>
            <person name="Yeh C.M."/>
            <person name="Luo Y.B."/>
            <person name="Tsai W.C."/>
            <person name="Van de Peer Y."/>
            <person name="Liu Z.J."/>
        </authorList>
    </citation>
    <scope>NUCLEOTIDE SEQUENCE [LARGE SCALE GENOMIC DNA]</scope>
    <source>
        <tissue evidence="2">The whole plant</tissue>
    </source>
</reference>
<evidence type="ECO:0000256" key="1">
    <source>
        <dbReference type="SAM" id="Phobius"/>
    </source>
</evidence>
<evidence type="ECO:0000313" key="3">
    <source>
        <dbReference type="Proteomes" id="UP000233837"/>
    </source>
</evidence>
<reference evidence="2 3" key="1">
    <citation type="journal article" date="2016" name="Sci. Rep.">
        <title>The Dendrobium catenatum Lindl. genome sequence provides insights into polysaccharide synthase, floral development and adaptive evolution.</title>
        <authorList>
            <person name="Zhang G.Q."/>
            <person name="Xu Q."/>
            <person name="Bian C."/>
            <person name="Tsai W.C."/>
            <person name="Yeh C.M."/>
            <person name="Liu K.W."/>
            <person name="Yoshida K."/>
            <person name="Zhang L.S."/>
            <person name="Chang S.B."/>
            <person name="Chen F."/>
            <person name="Shi Y."/>
            <person name="Su Y.Y."/>
            <person name="Zhang Y.Q."/>
            <person name="Chen L.J."/>
            <person name="Yin Y."/>
            <person name="Lin M."/>
            <person name="Huang H."/>
            <person name="Deng H."/>
            <person name="Wang Z.W."/>
            <person name="Zhu S.L."/>
            <person name="Zhao X."/>
            <person name="Deng C."/>
            <person name="Niu S.C."/>
            <person name="Huang J."/>
            <person name="Wang M."/>
            <person name="Liu G.H."/>
            <person name="Yang H.J."/>
            <person name="Xiao X.J."/>
            <person name="Hsiao Y.Y."/>
            <person name="Wu W.L."/>
            <person name="Chen Y.Y."/>
            <person name="Mitsuda N."/>
            <person name="Ohme-Takagi M."/>
            <person name="Luo Y.B."/>
            <person name="Van de Peer Y."/>
            <person name="Liu Z.J."/>
        </authorList>
    </citation>
    <scope>NUCLEOTIDE SEQUENCE [LARGE SCALE GENOMIC DNA]</scope>
    <source>
        <tissue evidence="2">The whole plant</tissue>
    </source>
</reference>
<organism evidence="2 3">
    <name type="scientific">Dendrobium catenatum</name>
    <dbReference type="NCBI Taxonomy" id="906689"/>
    <lineage>
        <taxon>Eukaryota</taxon>
        <taxon>Viridiplantae</taxon>
        <taxon>Streptophyta</taxon>
        <taxon>Embryophyta</taxon>
        <taxon>Tracheophyta</taxon>
        <taxon>Spermatophyta</taxon>
        <taxon>Magnoliopsida</taxon>
        <taxon>Liliopsida</taxon>
        <taxon>Asparagales</taxon>
        <taxon>Orchidaceae</taxon>
        <taxon>Epidendroideae</taxon>
        <taxon>Malaxideae</taxon>
        <taxon>Dendrobiinae</taxon>
        <taxon>Dendrobium</taxon>
    </lineage>
</organism>
<keyword evidence="3" id="KW-1185">Reference proteome</keyword>
<name>A0A2I0VEP7_9ASPA</name>
<keyword evidence="1" id="KW-0472">Membrane</keyword>
<proteinExistence type="predicted"/>
<dbReference type="EMBL" id="KZ503724">
    <property type="protein sequence ID" value="PKU61833.1"/>
    <property type="molecule type" value="Genomic_DNA"/>
</dbReference>
<keyword evidence="1" id="KW-0812">Transmembrane</keyword>
<keyword evidence="1" id="KW-1133">Transmembrane helix</keyword>
<dbReference type="AlphaFoldDB" id="A0A2I0VEP7"/>
<accession>A0A2I0VEP7</accession>
<dbReference type="Proteomes" id="UP000233837">
    <property type="component" value="Unassembled WGS sequence"/>
</dbReference>
<evidence type="ECO:0000313" key="2">
    <source>
        <dbReference type="EMBL" id="PKU61833.1"/>
    </source>
</evidence>
<sequence>METPHILFSSDIFTVTPALVSALGFLQYLWFCISLFPLEVDDEIVEDHQSGRGDEVEQTLKNLNIYQFFKFLAFQQCIPLLFEVLKFWSPADEGFIVLGHVLKFTSDEVCQTEALISNGGLIL</sequence>